<protein>
    <submittedName>
        <fullName evidence="2 4">Uncharacterized protein</fullName>
    </submittedName>
</protein>
<reference evidence="4" key="1">
    <citation type="submission" date="2016-06" db="UniProtKB">
        <authorList>
            <consortium name="WormBaseParasite"/>
        </authorList>
    </citation>
    <scope>IDENTIFICATION</scope>
</reference>
<feature type="region of interest" description="Disordered" evidence="1">
    <location>
        <begin position="1"/>
        <end position="23"/>
    </location>
</feature>
<evidence type="ECO:0000313" key="4">
    <source>
        <dbReference type="WBParaSite" id="GPUH_0001878901-mRNA-1"/>
    </source>
</evidence>
<sequence>MEKQQPTTSTVEGSSLSGLPMNITADAVNEESLALLQQIYQHRQAEQYHRAQTNLAMQHLSYFQALHAQQQQQQKQQQSQQQQQPQSQQDTKAAQGHSSATSAADTSEDSDTQMSPTAKDSAGLRNRR</sequence>
<proteinExistence type="predicted"/>
<evidence type="ECO:0000256" key="1">
    <source>
        <dbReference type="SAM" id="MobiDB-lite"/>
    </source>
</evidence>
<dbReference type="Proteomes" id="UP000271098">
    <property type="component" value="Unassembled WGS sequence"/>
</dbReference>
<feature type="compositionally biased region" description="Polar residues" evidence="1">
    <location>
        <begin position="1"/>
        <end position="17"/>
    </location>
</feature>
<evidence type="ECO:0000313" key="3">
    <source>
        <dbReference type="Proteomes" id="UP000271098"/>
    </source>
</evidence>
<accession>A0A183ECS3</accession>
<evidence type="ECO:0000313" key="2">
    <source>
        <dbReference type="EMBL" id="VDN32415.1"/>
    </source>
</evidence>
<organism evidence="4">
    <name type="scientific">Gongylonema pulchrum</name>
    <dbReference type="NCBI Taxonomy" id="637853"/>
    <lineage>
        <taxon>Eukaryota</taxon>
        <taxon>Metazoa</taxon>
        <taxon>Ecdysozoa</taxon>
        <taxon>Nematoda</taxon>
        <taxon>Chromadorea</taxon>
        <taxon>Rhabditida</taxon>
        <taxon>Spirurina</taxon>
        <taxon>Spiruromorpha</taxon>
        <taxon>Spiruroidea</taxon>
        <taxon>Gongylonematidae</taxon>
        <taxon>Gongylonema</taxon>
    </lineage>
</organism>
<reference evidence="2 3" key="2">
    <citation type="submission" date="2018-11" db="EMBL/GenBank/DDBJ databases">
        <authorList>
            <consortium name="Pathogen Informatics"/>
        </authorList>
    </citation>
    <scope>NUCLEOTIDE SEQUENCE [LARGE SCALE GENOMIC DNA]</scope>
</reference>
<gene>
    <name evidence="2" type="ORF">GPUH_LOCUS18764</name>
</gene>
<feature type="compositionally biased region" description="Low complexity" evidence="1">
    <location>
        <begin position="69"/>
        <end position="89"/>
    </location>
</feature>
<keyword evidence="3" id="KW-1185">Reference proteome</keyword>
<feature type="region of interest" description="Disordered" evidence="1">
    <location>
        <begin position="66"/>
        <end position="128"/>
    </location>
</feature>
<dbReference type="AlphaFoldDB" id="A0A183ECS3"/>
<dbReference type="EMBL" id="UYRT01087312">
    <property type="protein sequence ID" value="VDN32415.1"/>
    <property type="molecule type" value="Genomic_DNA"/>
</dbReference>
<dbReference type="WBParaSite" id="GPUH_0001878901-mRNA-1">
    <property type="protein sequence ID" value="GPUH_0001878901-mRNA-1"/>
    <property type="gene ID" value="GPUH_0001878901"/>
</dbReference>
<name>A0A183ECS3_9BILA</name>